<keyword evidence="12" id="KW-1185">Reference proteome</keyword>
<proteinExistence type="predicted"/>
<dbReference type="GO" id="GO:0004930">
    <property type="term" value="F:G protein-coupled receptor activity"/>
    <property type="evidence" value="ECO:0007669"/>
    <property type="project" value="UniProtKB-KW"/>
</dbReference>
<dbReference type="Proteomes" id="UP000192578">
    <property type="component" value="Unassembled WGS sequence"/>
</dbReference>
<evidence type="ECO:0000256" key="3">
    <source>
        <dbReference type="ARBA" id="ARBA00022989"/>
    </source>
</evidence>
<evidence type="ECO:0000256" key="8">
    <source>
        <dbReference type="SAM" id="MobiDB-lite"/>
    </source>
</evidence>
<dbReference type="SUPFAM" id="SSF81321">
    <property type="entry name" value="Family A G protein-coupled receptor-like"/>
    <property type="match status" value="1"/>
</dbReference>
<evidence type="ECO:0000313" key="12">
    <source>
        <dbReference type="Proteomes" id="UP000192578"/>
    </source>
</evidence>
<dbReference type="PANTHER" id="PTHR45695">
    <property type="entry name" value="LEUCOKININ RECEPTOR-RELATED"/>
    <property type="match status" value="1"/>
</dbReference>
<comment type="caution">
    <text evidence="11">The sequence shown here is derived from an EMBL/GenBank/DDBJ whole genome shotgun (WGS) entry which is preliminary data.</text>
</comment>
<dbReference type="PANTHER" id="PTHR45695:SF9">
    <property type="entry name" value="LEUCOKININ RECEPTOR"/>
    <property type="match status" value="1"/>
</dbReference>
<reference evidence="12" key="1">
    <citation type="submission" date="2017-01" db="EMBL/GenBank/DDBJ databases">
        <title>Comparative genomics of anhydrobiosis in the tardigrade Hypsibius dujardini.</title>
        <authorList>
            <person name="Yoshida Y."/>
            <person name="Koutsovoulos G."/>
            <person name="Laetsch D."/>
            <person name="Stevens L."/>
            <person name="Kumar S."/>
            <person name="Horikawa D."/>
            <person name="Ishino K."/>
            <person name="Komine S."/>
            <person name="Tomita M."/>
            <person name="Blaxter M."/>
            <person name="Arakawa K."/>
        </authorList>
    </citation>
    <scope>NUCLEOTIDE SEQUENCE [LARGE SCALE GENOMIC DNA]</scope>
    <source>
        <strain evidence="12">Z151</strain>
    </source>
</reference>
<accession>A0A1W0WP48</accession>
<dbReference type="OrthoDB" id="10042731at2759"/>
<feature type="region of interest" description="Disordered" evidence="8">
    <location>
        <begin position="294"/>
        <end position="314"/>
    </location>
</feature>
<dbReference type="CDD" id="cd00637">
    <property type="entry name" value="7tm_classA_rhodopsin-like"/>
    <property type="match status" value="1"/>
</dbReference>
<dbReference type="GO" id="GO:0005886">
    <property type="term" value="C:plasma membrane"/>
    <property type="evidence" value="ECO:0007669"/>
    <property type="project" value="TreeGrafter"/>
</dbReference>
<evidence type="ECO:0000256" key="1">
    <source>
        <dbReference type="ARBA" id="ARBA00004141"/>
    </source>
</evidence>
<keyword evidence="6" id="KW-0675">Receptor</keyword>
<evidence type="ECO:0000256" key="9">
    <source>
        <dbReference type="SAM" id="Phobius"/>
    </source>
</evidence>
<evidence type="ECO:0000256" key="6">
    <source>
        <dbReference type="ARBA" id="ARBA00023170"/>
    </source>
</evidence>
<dbReference type="Pfam" id="PF00001">
    <property type="entry name" value="7tm_1"/>
    <property type="match status" value="1"/>
</dbReference>
<feature type="transmembrane region" description="Helical" evidence="9">
    <location>
        <begin position="235"/>
        <end position="257"/>
    </location>
</feature>
<feature type="transmembrane region" description="Helical" evidence="9">
    <location>
        <begin position="269"/>
        <end position="288"/>
    </location>
</feature>
<comment type="subcellular location">
    <subcellularLocation>
        <location evidence="1">Membrane</location>
        <topology evidence="1">Multi-pass membrane protein</topology>
    </subcellularLocation>
</comment>
<sequence>MNGTFNVTAVAAVTIWFGVTTFISLFGAAAFLVLILGIASRRELHRGSGVLIIHLLAVEFCMVSIHYPITNTVTFIARYYGDPNLLRSLDCALIQFFMTTFQHAGNWASFFLAINRFFAILVPHRYRAISSSSAILGMILSSWAISLCCNLPLYFGVGGVIGNTISGDCGLLKTSKIDYPFRAAFAYYIPLISLIIIYFTLFMRTNYIRRYRVAVQIPTMSQLERARRRLSVTKMLFVSSVFYCLCYFPAPVIVTFFPSYSFNNRDAFLYIRMLVVCGYASNPVGLNLGDRKGTMDGSTQSRDGQGFPVISQKS</sequence>
<name>A0A1W0WP48_HYPEX</name>
<dbReference type="InterPro" id="IPR000276">
    <property type="entry name" value="GPCR_Rhodpsn"/>
</dbReference>
<evidence type="ECO:0000256" key="4">
    <source>
        <dbReference type="ARBA" id="ARBA00023040"/>
    </source>
</evidence>
<dbReference type="PROSITE" id="PS50262">
    <property type="entry name" value="G_PROTEIN_RECEP_F1_2"/>
    <property type="match status" value="1"/>
</dbReference>
<feature type="transmembrane region" description="Helical" evidence="9">
    <location>
        <begin position="134"/>
        <end position="155"/>
    </location>
</feature>
<feature type="transmembrane region" description="Helical" evidence="9">
    <location>
        <begin position="15"/>
        <end position="38"/>
    </location>
</feature>
<dbReference type="AlphaFoldDB" id="A0A1W0WP48"/>
<dbReference type="Gene3D" id="1.20.1070.10">
    <property type="entry name" value="Rhodopsin 7-helix transmembrane proteins"/>
    <property type="match status" value="1"/>
</dbReference>
<keyword evidence="5 9" id="KW-0472">Membrane</keyword>
<dbReference type="EMBL" id="MTYJ01000068">
    <property type="protein sequence ID" value="OQV16913.1"/>
    <property type="molecule type" value="Genomic_DNA"/>
</dbReference>
<keyword evidence="4" id="KW-0297">G-protein coupled receptor</keyword>
<protein>
    <recommendedName>
        <fullName evidence="10">G-protein coupled receptors family 1 profile domain-containing protein</fullName>
    </recommendedName>
</protein>
<gene>
    <name evidence="11" type="ORF">BV898_08919</name>
</gene>
<evidence type="ECO:0000256" key="7">
    <source>
        <dbReference type="ARBA" id="ARBA00023224"/>
    </source>
</evidence>
<feature type="transmembrane region" description="Helical" evidence="9">
    <location>
        <begin position="50"/>
        <end position="69"/>
    </location>
</feature>
<evidence type="ECO:0000256" key="2">
    <source>
        <dbReference type="ARBA" id="ARBA00022692"/>
    </source>
</evidence>
<evidence type="ECO:0000259" key="10">
    <source>
        <dbReference type="PROSITE" id="PS50262"/>
    </source>
</evidence>
<dbReference type="InterPro" id="IPR017452">
    <property type="entry name" value="GPCR_Rhodpsn_7TM"/>
</dbReference>
<feature type="transmembrane region" description="Helical" evidence="9">
    <location>
        <begin position="185"/>
        <end position="203"/>
    </location>
</feature>
<evidence type="ECO:0000313" key="11">
    <source>
        <dbReference type="EMBL" id="OQV16913.1"/>
    </source>
</evidence>
<evidence type="ECO:0000256" key="5">
    <source>
        <dbReference type="ARBA" id="ARBA00023136"/>
    </source>
</evidence>
<feature type="domain" description="G-protein coupled receptors family 1 profile" evidence="10">
    <location>
        <begin position="30"/>
        <end position="286"/>
    </location>
</feature>
<organism evidence="11 12">
    <name type="scientific">Hypsibius exemplaris</name>
    <name type="common">Freshwater tardigrade</name>
    <dbReference type="NCBI Taxonomy" id="2072580"/>
    <lineage>
        <taxon>Eukaryota</taxon>
        <taxon>Metazoa</taxon>
        <taxon>Ecdysozoa</taxon>
        <taxon>Tardigrada</taxon>
        <taxon>Eutardigrada</taxon>
        <taxon>Parachela</taxon>
        <taxon>Hypsibioidea</taxon>
        <taxon>Hypsibiidae</taxon>
        <taxon>Hypsibius</taxon>
    </lineage>
</organism>
<keyword evidence="2 9" id="KW-0812">Transmembrane</keyword>
<keyword evidence="7" id="KW-0807">Transducer</keyword>
<keyword evidence="3 9" id="KW-1133">Transmembrane helix</keyword>